<proteinExistence type="predicted"/>
<reference evidence="1" key="1">
    <citation type="submission" date="2020-10" db="EMBL/GenBank/DDBJ databases">
        <authorList>
            <person name="Gilroy R."/>
        </authorList>
    </citation>
    <scope>NUCLEOTIDE SEQUENCE</scope>
    <source>
        <strain evidence="1">11159</strain>
    </source>
</reference>
<dbReference type="Proteomes" id="UP000823613">
    <property type="component" value="Unassembled WGS sequence"/>
</dbReference>
<comment type="caution">
    <text evidence="1">The sequence shown here is derived from an EMBL/GenBank/DDBJ whole genome shotgun (WGS) entry which is preliminary data.</text>
</comment>
<dbReference type="EMBL" id="JADIMY010000002">
    <property type="protein sequence ID" value="MBO8426961.1"/>
    <property type="molecule type" value="Genomic_DNA"/>
</dbReference>
<organism evidence="1 2">
    <name type="scientific">Candidatus Onthovivens merdipullorum</name>
    <dbReference type="NCBI Taxonomy" id="2840889"/>
    <lineage>
        <taxon>Bacteria</taxon>
        <taxon>Bacillati</taxon>
        <taxon>Bacillota</taxon>
        <taxon>Bacilli</taxon>
        <taxon>Bacillales</taxon>
        <taxon>Candidatus Onthovivens</taxon>
    </lineage>
</organism>
<evidence type="ECO:0000313" key="2">
    <source>
        <dbReference type="Proteomes" id="UP000823613"/>
    </source>
</evidence>
<dbReference type="AlphaFoldDB" id="A0A9D9DI59"/>
<reference evidence="1" key="2">
    <citation type="journal article" date="2021" name="PeerJ">
        <title>Extensive microbial diversity within the chicken gut microbiome revealed by metagenomics and culture.</title>
        <authorList>
            <person name="Gilroy R."/>
            <person name="Ravi A."/>
            <person name="Getino M."/>
            <person name="Pursley I."/>
            <person name="Horton D.L."/>
            <person name="Alikhan N.F."/>
            <person name="Baker D."/>
            <person name="Gharbi K."/>
            <person name="Hall N."/>
            <person name="Watson M."/>
            <person name="Adriaenssens E.M."/>
            <person name="Foster-Nyarko E."/>
            <person name="Jarju S."/>
            <person name="Secka A."/>
            <person name="Antonio M."/>
            <person name="Oren A."/>
            <person name="Chaudhuri R.R."/>
            <person name="La Ragione R."/>
            <person name="Hildebrand F."/>
            <person name="Pallen M.J."/>
        </authorList>
    </citation>
    <scope>NUCLEOTIDE SEQUENCE</scope>
    <source>
        <strain evidence="1">11159</strain>
    </source>
</reference>
<sequence length="91" mass="10390">MVIVKYEITKNQISVTPLTNCAEKESGQKFINYLSNKSTHGYEIVKKNKNNLTCKTQINTVGDVKYLYFTIVTSKTIPTNPKKVIELQKMC</sequence>
<protein>
    <submittedName>
        <fullName evidence="1">Uncharacterized protein</fullName>
    </submittedName>
</protein>
<gene>
    <name evidence="1" type="ORF">IAC58_00115</name>
</gene>
<name>A0A9D9DI59_9BACL</name>
<evidence type="ECO:0000313" key="1">
    <source>
        <dbReference type="EMBL" id="MBO8426961.1"/>
    </source>
</evidence>
<accession>A0A9D9DI59</accession>